<dbReference type="Proteomes" id="UP000824469">
    <property type="component" value="Unassembled WGS sequence"/>
</dbReference>
<keyword evidence="2" id="KW-1185">Reference proteome</keyword>
<organism evidence="1 2">
    <name type="scientific">Taxus chinensis</name>
    <name type="common">Chinese yew</name>
    <name type="synonym">Taxus wallichiana var. chinensis</name>
    <dbReference type="NCBI Taxonomy" id="29808"/>
    <lineage>
        <taxon>Eukaryota</taxon>
        <taxon>Viridiplantae</taxon>
        <taxon>Streptophyta</taxon>
        <taxon>Embryophyta</taxon>
        <taxon>Tracheophyta</taxon>
        <taxon>Spermatophyta</taxon>
        <taxon>Pinopsida</taxon>
        <taxon>Pinidae</taxon>
        <taxon>Conifers II</taxon>
        <taxon>Cupressales</taxon>
        <taxon>Taxaceae</taxon>
        <taxon>Taxus</taxon>
    </lineage>
</organism>
<reference evidence="1 2" key="1">
    <citation type="journal article" date="2021" name="Nat. Plants">
        <title>The Taxus genome provides insights into paclitaxel biosynthesis.</title>
        <authorList>
            <person name="Xiong X."/>
            <person name="Gou J."/>
            <person name="Liao Q."/>
            <person name="Li Y."/>
            <person name="Zhou Q."/>
            <person name="Bi G."/>
            <person name="Li C."/>
            <person name="Du R."/>
            <person name="Wang X."/>
            <person name="Sun T."/>
            <person name="Guo L."/>
            <person name="Liang H."/>
            <person name="Lu P."/>
            <person name="Wu Y."/>
            <person name="Zhang Z."/>
            <person name="Ro D.K."/>
            <person name="Shang Y."/>
            <person name="Huang S."/>
            <person name="Yan J."/>
        </authorList>
    </citation>
    <scope>NUCLEOTIDE SEQUENCE [LARGE SCALE GENOMIC DNA]</scope>
    <source>
        <strain evidence="1">Ta-2019</strain>
    </source>
</reference>
<dbReference type="EMBL" id="JAHRHJ020000010">
    <property type="protein sequence ID" value="KAH9299804.1"/>
    <property type="molecule type" value="Genomic_DNA"/>
</dbReference>
<protein>
    <submittedName>
        <fullName evidence="1">Uncharacterized protein</fullName>
    </submittedName>
</protein>
<dbReference type="AlphaFoldDB" id="A0AA38CNL8"/>
<evidence type="ECO:0000313" key="1">
    <source>
        <dbReference type="EMBL" id="KAH9299804.1"/>
    </source>
</evidence>
<sequence>KIVSVMEEVDDEGAVPCEGGTSGTVIMGVTTMGKEMGRFKIEDASIEVGTTIGMFTNGIIAAKMGETKVDVFTVENRRDVIASSIERIYDDETDEDDTVSGIMEDQIKRQREMNLSLTMLEYSKMGCLKMMESQRLAERQEVLIQS</sequence>
<proteinExistence type="predicted"/>
<feature type="non-terminal residue" evidence="1">
    <location>
        <position position="146"/>
    </location>
</feature>
<comment type="caution">
    <text evidence="1">The sequence shown here is derived from an EMBL/GenBank/DDBJ whole genome shotgun (WGS) entry which is preliminary data.</text>
</comment>
<gene>
    <name evidence="1" type="ORF">KI387_031486</name>
</gene>
<accession>A0AA38CNL8</accession>
<evidence type="ECO:0000313" key="2">
    <source>
        <dbReference type="Proteomes" id="UP000824469"/>
    </source>
</evidence>
<name>A0AA38CNL8_TAXCH</name>
<feature type="non-terminal residue" evidence="1">
    <location>
        <position position="1"/>
    </location>
</feature>